<evidence type="ECO:0000313" key="2">
    <source>
        <dbReference type="Proteomes" id="UP001162162"/>
    </source>
</evidence>
<dbReference type="AlphaFoldDB" id="A0AAV8XMW1"/>
<dbReference type="Proteomes" id="UP001162162">
    <property type="component" value="Unassembled WGS sequence"/>
</dbReference>
<comment type="caution">
    <text evidence="1">The sequence shown here is derived from an EMBL/GenBank/DDBJ whole genome shotgun (WGS) entry which is preliminary data.</text>
</comment>
<reference evidence="1" key="1">
    <citation type="journal article" date="2023" name="Insect Mol. Biol.">
        <title>Genome sequencing provides insights into the evolution of gene families encoding plant cell wall-degrading enzymes in longhorned beetles.</title>
        <authorList>
            <person name="Shin N.R."/>
            <person name="Okamura Y."/>
            <person name="Kirsch R."/>
            <person name="Pauchet Y."/>
        </authorList>
    </citation>
    <scope>NUCLEOTIDE SEQUENCE</scope>
    <source>
        <strain evidence="1">AMC_N1</strain>
    </source>
</reference>
<organism evidence="1 2">
    <name type="scientific">Aromia moschata</name>
    <dbReference type="NCBI Taxonomy" id="1265417"/>
    <lineage>
        <taxon>Eukaryota</taxon>
        <taxon>Metazoa</taxon>
        <taxon>Ecdysozoa</taxon>
        <taxon>Arthropoda</taxon>
        <taxon>Hexapoda</taxon>
        <taxon>Insecta</taxon>
        <taxon>Pterygota</taxon>
        <taxon>Neoptera</taxon>
        <taxon>Endopterygota</taxon>
        <taxon>Coleoptera</taxon>
        <taxon>Polyphaga</taxon>
        <taxon>Cucujiformia</taxon>
        <taxon>Chrysomeloidea</taxon>
        <taxon>Cerambycidae</taxon>
        <taxon>Cerambycinae</taxon>
        <taxon>Callichromatini</taxon>
        <taxon>Aromia</taxon>
    </lineage>
</organism>
<sequence length="192" mass="22745">MPSLFFSVADYPDYTLTELFVELILTQSMPLFDIGLDIGKDEKYKLQLTLPGKSQFKVEVQDWSLTEQIRRSCFNELKFIKLNKDVDLDNMHDASKLCQAKKLNNTAWNFIEDMSEFVKNKQDSIYSKDNLRKMLTMLDEIQDMRPSSFAIREAHTNRDYKLLYHTDLSNMQLRGLEVRPRQTNLQRNFQRD</sequence>
<accession>A0AAV8XMW1</accession>
<protein>
    <submittedName>
        <fullName evidence="1">Uncharacterized protein</fullName>
    </submittedName>
</protein>
<dbReference type="EMBL" id="JAPWTK010000493">
    <property type="protein sequence ID" value="KAJ8939378.1"/>
    <property type="molecule type" value="Genomic_DNA"/>
</dbReference>
<gene>
    <name evidence="1" type="ORF">NQ318_012059</name>
</gene>
<keyword evidence="2" id="KW-1185">Reference proteome</keyword>
<name>A0AAV8XMW1_9CUCU</name>
<evidence type="ECO:0000313" key="1">
    <source>
        <dbReference type="EMBL" id="KAJ8939378.1"/>
    </source>
</evidence>
<proteinExistence type="predicted"/>